<keyword evidence="1" id="KW-0812">Transmembrane</keyword>
<feature type="transmembrane region" description="Helical" evidence="1">
    <location>
        <begin position="98"/>
        <end position="120"/>
    </location>
</feature>
<evidence type="ECO:0000256" key="1">
    <source>
        <dbReference type="SAM" id="Phobius"/>
    </source>
</evidence>
<dbReference type="EMBL" id="CP046314">
    <property type="protein sequence ID" value="QGS09927.1"/>
    <property type="molecule type" value="Genomic_DNA"/>
</dbReference>
<dbReference type="Proteomes" id="UP000425411">
    <property type="component" value="Chromosome"/>
</dbReference>
<feature type="transmembrane region" description="Helical" evidence="1">
    <location>
        <begin position="255"/>
        <end position="274"/>
    </location>
</feature>
<sequence>MLLVKELNSNINDLKKWKELSKIVTKEPNMNDDFWVELCELDFTKIQFFPIRSLLAGILKNKRDVSNISRIYDYIVLENKTYFDNYEQRIRRNTPATLIIYFGGFLGVGFFAIANFILLFFTPLNYREVLFNLIAGCFISALVAEISDRQYLFEWKIPYFENGKFLAYVWVYIPIIVLYLYMNITLLYTQGFDYSIENQFKFTIGIYIVILIIINTLFKLKNSIEFIYKLYFVIFKLISFLSLIYIITMYFVGEIYISVLFIIVTIIIGVCLSVMKKSFVDRIVRLLFYPMTFFYLTYLRLIFDNYNIVGLFNELLYAAGVLAGLIILMTKTRIKTK</sequence>
<accession>A0AAP9KU60</accession>
<keyword evidence="1" id="KW-1133">Transmembrane helix</keyword>
<name>A0AAP9KU60_9BACL</name>
<evidence type="ECO:0000313" key="2">
    <source>
        <dbReference type="EMBL" id="QGS09927.1"/>
    </source>
</evidence>
<feature type="transmembrane region" description="Helical" evidence="1">
    <location>
        <begin position="126"/>
        <end position="144"/>
    </location>
</feature>
<feature type="transmembrane region" description="Helical" evidence="1">
    <location>
        <begin position="286"/>
        <end position="303"/>
    </location>
</feature>
<keyword evidence="3" id="KW-1185">Reference proteome</keyword>
<proteinExistence type="predicted"/>
<protein>
    <submittedName>
        <fullName evidence="2">Uncharacterized protein</fullName>
    </submittedName>
</protein>
<organism evidence="2 3">
    <name type="scientific">Gemella morbillorum</name>
    <dbReference type="NCBI Taxonomy" id="29391"/>
    <lineage>
        <taxon>Bacteria</taxon>
        <taxon>Bacillati</taxon>
        <taxon>Bacillota</taxon>
        <taxon>Bacilli</taxon>
        <taxon>Bacillales</taxon>
        <taxon>Gemellaceae</taxon>
        <taxon>Gemella</taxon>
    </lineage>
</organism>
<feature type="transmembrane region" description="Helical" evidence="1">
    <location>
        <begin position="165"/>
        <end position="188"/>
    </location>
</feature>
<keyword evidence="1" id="KW-0472">Membrane</keyword>
<evidence type="ECO:0000313" key="3">
    <source>
        <dbReference type="Proteomes" id="UP000425411"/>
    </source>
</evidence>
<feature type="transmembrane region" description="Helical" evidence="1">
    <location>
        <begin position="200"/>
        <end position="218"/>
    </location>
</feature>
<reference evidence="2 3" key="1">
    <citation type="submission" date="2019-11" db="EMBL/GenBank/DDBJ databases">
        <title>FDA dAtabase for Regulatory Grade micrObial Sequences (FDA-ARGOS): Supporting development and validation of Infectious Disease Dx tests.</title>
        <authorList>
            <person name="Turner S."/>
            <person name="Byrd R."/>
            <person name="Tallon L."/>
            <person name="Sadzewicz L."/>
            <person name="Vavikolanu K."/>
            <person name="Mehta A."/>
            <person name="Aluvathingal J."/>
            <person name="Nadendla S."/>
            <person name="Myers T."/>
            <person name="Yan Y."/>
            <person name="Sichtig H."/>
        </authorList>
    </citation>
    <scope>NUCLEOTIDE SEQUENCE [LARGE SCALE GENOMIC DNA]</scope>
    <source>
        <strain evidence="2 3">FDAARGOS_741</strain>
    </source>
</reference>
<dbReference type="AlphaFoldDB" id="A0AAP9KU60"/>
<feature type="transmembrane region" description="Helical" evidence="1">
    <location>
        <begin position="230"/>
        <end position="249"/>
    </location>
</feature>
<feature type="transmembrane region" description="Helical" evidence="1">
    <location>
        <begin position="315"/>
        <end position="334"/>
    </location>
</feature>
<gene>
    <name evidence="2" type="ORF">FOC49_05065</name>
</gene>